<dbReference type="SUPFAM" id="SSF53822">
    <property type="entry name" value="Periplasmic binding protein-like I"/>
    <property type="match status" value="1"/>
</dbReference>
<dbReference type="HOGENOM" id="CLU_027128_4_1_7"/>
<dbReference type="PROSITE" id="PS51257">
    <property type="entry name" value="PROKAR_LIPOPROTEIN"/>
    <property type="match status" value="1"/>
</dbReference>
<protein>
    <submittedName>
        <fullName evidence="4">Extracellular ligand-binding receptor</fullName>
    </submittedName>
</protein>
<dbReference type="RefSeq" id="WP_013705858.1">
    <property type="nucleotide sequence ID" value="NC_015388.1"/>
</dbReference>
<dbReference type="EMBL" id="CP002629">
    <property type="protein sequence ID" value="AEB08745.1"/>
    <property type="molecule type" value="Genomic_DNA"/>
</dbReference>
<evidence type="ECO:0000256" key="2">
    <source>
        <dbReference type="ARBA" id="ARBA00022729"/>
    </source>
</evidence>
<comment type="similarity">
    <text evidence="1">Belongs to the leucine-binding protein family.</text>
</comment>
<dbReference type="InterPro" id="IPR028082">
    <property type="entry name" value="Peripla_BP_I"/>
</dbReference>
<accession>F2NGX4</accession>
<reference evidence="4 5" key="1">
    <citation type="journal article" date="2011" name="Stand. Genomic Sci.">
        <title>Complete genome sequence of the acetate-degrading sulfate reducer Desulfobacca acetoxidans type strain (ASRB2).</title>
        <authorList>
            <person name="Goker M."/>
            <person name="Teshima H."/>
            <person name="Lapidus A."/>
            <person name="Nolan M."/>
            <person name="Lucas S."/>
            <person name="Hammon N."/>
            <person name="Deshpande S."/>
            <person name="Cheng J.F."/>
            <person name="Tapia R."/>
            <person name="Han C."/>
            <person name="Goodwin L."/>
            <person name="Pitluck S."/>
            <person name="Huntemann M."/>
            <person name="Liolios K."/>
            <person name="Ivanova N."/>
            <person name="Pagani I."/>
            <person name="Mavromatis K."/>
            <person name="Ovchinikova G."/>
            <person name="Pati A."/>
            <person name="Chen A."/>
            <person name="Palaniappan K."/>
            <person name="Land M."/>
            <person name="Hauser L."/>
            <person name="Brambilla E.M."/>
            <person name="Rohde M."/>
            <person name="Spring S."/>
            <person name="Detter J.C."/>
            <person name="Woyke T."/>
            <person name="Bristow J."/>
            <person name="Eisen J.A."/>
            <person name="Markowitz V."/>
            <person name="Hugenholtz P."/>
            <person name="Kyrpides N.C."/>
            <person name="Klenk H.P."/>
        </authorList>
    </citation>
    <scope>NUCLEOTIDE SEQUENCE [LARGE SCALE GENOMIC DNA]</scope>
    <source>
        <strain evidence="5">ATCC 700848 / DSM 11109 / ASRB2</strain>
    </source>
</reference>
<dbReference type="InterPro" id="IPR028081">
    <property type="entry name" value="Leu-bd"/>
</dbReference>
<evidence type="ECO:0000313" key="4">
    <source>
        <dbReference type="EMBL" id="AEB08745.1"/>
    </source>
</evidence>
<keyword evidence="2" id="KW-0732">Signal</keyword>
<gene>
    <name evidence="4" type="ordered locus">Desac_0868</name>
</gene>
<dbReference type="OrthoDB" id="9783240at2"/>
<evidence type="ECO:0000259" key="3">
    <source>
        <dbReference type="Pfam" id="PF13458"/>
    </source>
</evidence>
<organism evidence="4 5">
    <name type="scientific">Desulfobacca acetoxidans (strain ATCC 700848 / DSM 11109 / ASRB2)</name>
    <dbReference type="NCBI Taxonomy" id="880072"/>
    <lineage>
        <taxon>Bacteria</taxon>
        <taxon>Pseudomonadati</taxon>
        <taxon>Thermodesulfobacteriota</taxon>
        <taxon>Desulfobaccia</taxon>
        <taxon>Desulfobaccales</taxon>
        <taxon>Desulfobaccaceae</taxon>
        <taxon>Desulfobacca</taxon>
    </lineage>
</organism>
<dbReference type="AlphaFoldDB" id="F2NGX4"/>
<keyword evidence="4" id="KW-0675">Receptor</keyword>
<evidence type="ECO:0000256" key="1">
    <source>
        <dbReference type="ARBA" id="ARBA00010062"/>
    </source>
</evidence>
<name>F2NGX4_DESAR</name>
<dbReference type="Proteomes" id="UP000000483">
    <property type="component" value="Chromosome"/>
</dbReference>
<dbReference type="STRING" id="880072.Desac_0868"/>
<dbReference type="PANTHER" id="PTHR30483">
    <property type="entry name" value="LEUCINE-SPECIFIC-BINDING PROTEIN"/>
    <property type="match status" value="1"/>
</dbReference>
<dbReference type="KEGG" id="dao:Desac_0868"/>
<sequence>MRRDVRFRATGSLSYTIFLSLLVILSACCFGSYPVRAEVIRLGEINPLTGSFALHGLEIHQGITYAVEEVNARGGVQGRRVELLSRDDQSRPDVALNQTQDLLYREKVVGLLGGYVDSLVSPISSLAARCSVPYVAAASLQKSLTAKPNPFFFRVSCISGVIQPLCRFLGEELKPKRVAILYMATPGSTEFAQGVKESLGKYGIQTVVCEKFRPGAPDFSVFLLKVKQQKAEVVISGGFFQDNLLLVRQLGEQQTSIQAFIAPWGVAYEKFIREMGRSGEGLMGMCAWNPGITQPGTEKVSQDFVRGFSQRFGQMPNTTTMHGYTAARALLAAVEQAVLKPEGLNGAAISRALRNLDLLLPMERLRFDNQGDPLDYNQVIVQVQKGQLQVVYPTGRATAGSIRYK</sequence>
<keyword evidence="5" id="KW-1185">Reference proteome</keyword>
<dbReference type="Pfam" id="PF13458">
    <property type="entry name" value="Peripla_BP_6"/>
    <property type="match status" value="1"/>
</dbReference>
<dbReference type="InterPro" id="IPR051010">
    <property type="entry name" value="BCAA_transport"/>
</dbReference>
<dbReference type="eggNOG" id="COG0683">
    <property type="taxonomic scope" value="Bacteria"/>
</dbReference>
<dbReference type="PANTHER" id="PTHR30483:SF37">
    <property type="entry name" value="ABC TRANSPORTER SUBSTRATE-BINDING PROTEIN"/>
    <property type="match status" value="1"/>
</dbReference>
<dbReference type="Gene3D" id="3.40.50.2300">
    <property type="match status" value="2"/>
</dbReference>
<feature type="domain" description="Leucine-binding protein" evidence="3">
    <location>
        <begin position="40"/>
        <end position="386"/>
    </location>
</feature>
<reference evidence="5" key="2">
    <citation type="submission" date="2011-03" db="EMBL/GenBank/DDBJ databases">
        <title>The complete genome of Desulfobacca acetoxidans DSM 11109.</title>
        <authorList>
            <consortium name="US DOE Joint Genome Institute (JGI-PGF)"/>
            <person name="Lucas S."/>
            <person name="Copeland A."/>
            <person name="Lapidus A."/>
            <person name="Bruce D."/>
            <person name="Goodwin L."/>
            <person name="Pitluck S."/>
            <person name="Peters L."/>
            <person name="Kyrpides N."/>
            <person name="Mavromatis K."/>
            <person name="Ivanova N."/>
            <person name="Ovchinnikova G."/>
            <person name="Teshima H."/>
            <person name="Detter J.C."/>
            <person name="Han C."/>
            <person name="Land M."/>
            <person name="Hauser L."/>
            <person name="Markowitz V."/>
            <person name="Cheng J.-F."/>
            <person name="Hugenholtz P."/>
            <person name="Woyke T."/>
            <person name="Wu D."/>
            <person name="Spring S."/>
            <person name="Schueler E."/>
            <person name="Brambilla E."/>
            <person name="Klenk H.-P."/>
            <person name="Eisen J.A."/>
        </authorList>
    </citation>
    <scope>NUCLEOTIDE SEQUENCE [LARGE SCALE GENOMIC DNA]</scope>
    <source>
        <strain evidence="5">ATCC 700848 / DSM 11109 / ASRB2</strain>
    </source>
</reference>
<proteinExistence type="inferred from homology"/>
<evidence type="ECO:0000313" key="5">
    <source>
        <dbReference type="Proteomes" id="UP000000483"/>
    </source>
</evidence>